<evidence type="ECO:0000256" key="17">
    <source>
        <dbReference type="ARBA" id="ARBA00024621"/>
    </source>
</evidence>
<feature type="region of interest" description="Disordered" evidence="20">
    <location>
        <begin position="1"/>
        <end position="52"/>
    </location>
</feature>
<feature type="compositionally biased region" description="Basic and acidic residues" evidence="20">
    <location>
        <begin position="122"/>
        <end position="137"/>
    </location>
</feature>
<evidence type="ECO:0000256" key="10">
    <source>
        <dbReference type="ARBA" id="ARBA00023006"/>
    </source>
</evidence>
<evidence type="ECO:0000256" key="8">
    <source>
        <dbReference type="ARBA" id="ARBA00022692"/>
    </source>
</evidence>
<comment type="catalytic activity">
    <reaction evidence="17">
        <text>a 1,2-diacyl-sn-glycero-3-phospho-(1D-myo-inositol-3-phosphate)(in) = a 1,2-diacyl-sn-glycero-3-phospho-(1D-myo-inositol-3-phosphate)(out)</text>
        <dbReference type="Rhea" id="RHEA:67920"/>
        <dbReference type="ChEBI" id="CHEBI:58088"/>
    </reaction>
</comment>
<feature type="region of interest" description="Disordered" evidence="20">
    <location>
        <begin position="65"/>
        <end position="190"/>
    </location>
</feature>
<evidence type="ECO:0000256" key="15">
    <source>
        <dbReference type="ARBA" id="ARBA00024479"/>
    </source>
</evidence>
<feature type="compositionally biased region" description="Polar residues" evidence="20">
    <location>
        <begin position="814"/>
        <end position="832"/>
    </location>
</feature>
<comment type="catalytic activity">
    <reaction evidence="18">
        <text>a 1,2-diacyl-sn-glycero-3-phosphocholine(in) = a 1,2-diacyl-sn-glycero-3-phosphocholine(out)</text>
        <dbReference type="Rhea" id="RHEA:38571"/>
        <dbReference type="ChEBI" id="CHEBI:57643"/>
    </reaction>
</comment>
<comment type="subcellular location">
    <subcellularLocation>
        <location evidence="1">Cytoplasmic vesicle membrane</location>
        <topology evidence="1">Multi-pass membrane protein</topology>
    </subcellularLocation>
    <subcellularLocation>
        <location evidence="2">Endoplasmic reticulum membrane</location>
        <topology evidence="2">Multi-pass membrane protein</topology>
    </subcellularLocation>
    <subcellularLocation>
        <location evidence="4">Golgi apparatus membrane</location>
        <topology evidence="4">Multi-pass membrane protein</topology>
    </subcellularLocation>
    <subcellularLocation>
        <location evidence="3 19">Preautophagosomal structure membrane</location>
        <topology evidence="3 19">Multi-pass membrane protein</topology>
    </subcellularLocation>
</comment>
<dbReference type="PANTHER" id="PTHR13038:SF10">
    <property type="entry name" value="AUTOPHAGY-RELATED PROTEIN 9"/>
    <property type="match status" value="1"/>
</dbReference>
<feature type="region of interest" description="Disordered" evidence="20">
    <location>
        <begin position="743"/>
        <end position="886"/>
    </location>
</feature>
<sequence length="908" mass="103277">MMASNLLSRLLPSASDDPFETLGHDLQNRRGSSSTDERHDMDIDEENLEARFEPQDLENLLADASSSQMTTESTAFLPHPNDRKSGGTNAANRPSAWRQSGPTRPAPLYDDDDVPESLLLEGGHDVPPHTANTRREPTVGLPPPVPGPSTRRNRAQWETTRRQQRLHDDGHNTTPAPRWSVSGRSNRQGGFNADPKEIALWRWVNVSDLDAFLEEVYIYYADNGIWSILLRGAFTLLRTAFVVGFITFLGWCIDYSKISNSNKMSDVVVPKCTKKIHGAWIFVLWLFIMYWLYSAAQLALQYPRLRAMHDFYHYLLEIPDADIQTIQWQSVVARIMALRDLNLTTASNLSPEARKLLDHKSRQRLDAVDIASRLMRRDNYLIALFNKEILDVTIPIPFLGNRYIFSETTKWHVQLAVMDFVFSGPNKTFNPDFLKSTNRRDLVKRLQSRFFYTGVISIICAPFTVSFVLISYLFKYFTEFHKDPGQLGNRDFTVFALWKFREFNELPHLFKRRINMAYPYANLYLAQFPKDKSEQVAAFVAFISGAFAFVLVGLTLFDSEFSLSFEITPGKTAIFYIGLFTAAYRAARSSSPQEDQVQDPAYYLGHVNYHTHFVPESWNERLHSNEVRAEFSQLYQPKILIFAEEILSMIITPFLLIFRLPQCSERIVDFFREFSIVVDGLGVVCSHSMFPFNKGAGQPASLARGGPQNDQDLREDYFKTKDDKMLKSYYGFLDTYNIGPGGRLQNRSTFQPPPQFPNNFGSMSQTAGPADLGRGHNRDHATRQLLQHRTPRHAPVQGRDEPFNSILLDPHHQPSASSLRGSPHQHPQSRYRSSVRPGVDASGLSRQNSRIEEESTIGDSWRTSRLAQDDDDEEEEDVPTGNTRGGVLQLLQQFSKAQTEGKAAGVGI</sequence>
<keyword evidence="10 19" id="KW-0072">Autophagy</keyword>
<name>A0A9P9DGL9_9PLEO</name>
<comment type="catalytic activity">
    <reaction evidence="16">
        <text>a 1,2-diacyl-sn-glycero-3-phosphoethanolamine(in) = a 1,2-diacyl-sn-glycero-3-phosphoethanolamine(out)</text>
        <dbReference type="Rhea" id="RHEA:38895"/>
        <dbReference type="ChEBI" id="CHEBI:64612"/>
    </reaction>
</comment>
<dbReference type="GO" id="GO:0005789">
    <property type="term" value="C:endoplasmic reticulum membrane"/>
    <property type="evidence" value="ECO:0007669"/>
    <property type="project" value="UniProtKB-SubCell"/>
</dbReference>
<evidence type="ECO:0000256" key="5">
    <source>
        <dbReference type="ARBA" id="ARBA00006185"/>
    </source>
</evidence>
<dbReference type="GO" id="GO:0034727">
    <property type="term" value="P:piecemeal microautophagy of the nucleus"/>
    <property type="evidence" value="ECO:0007669"/>
    <property type="project" value="TreeGrafter"/>
</dbReference>
<organism evidence="21 22">
    <name type="scientific">Dendryphion nanum</name>
    <dbReference type="NCBI Taxonomy" id="256645"/>
    <lineage>
        <taxon>Eukaryota</taxon>
        <taxon>Fungi</taxon>
        <taxon>Dikarya</taxon>
        <taxon>Ascomycota</taxon>
        <taxon>Pezizomycotina</taxon>
        <taxon>Dothideomycetes</taxon>
        <taxon>Pleosporomycetidae</taxon>
        <taxon>Pleosporales</taxon>
        <taxon>Torulaceae</taxon>
        <taxon>Dendryphion</taxon>
    </lineage>
</organism>
<evidence type="ECO:0000256" key="7">
    <source>
        <dbReference type="ARBA" id="ARBA00022448"/>
    </source>
</evidence>
<dbReference type="AlphaFoldDB" id="A0A9P9DGL9"/>
<dbReference type="OrthoDB" id="2020634at2759"/>
<gene>
    <name evidence="21" type="ORF">B0J11DRAFT_492443</name>
</gene>
<feature type="transmembrane region" description="Helical" evidence="19">
    <location>
        <begin position="278"/>
        <end position="300"/>
    </location>
</feature>
<feature type="compositionally biased region" description="Acidic residues" evidence="20">
    <location>
        <begin position="869"/>
        <end position="878"/>
    </location>
</feature>
<evidence type="ECO:0000256" key="14">
    <source>
        <dbReference type="ARBA" id="ARBA00023329"/>
    </source>
</evidence>
<evidence type="ECO:0000256" key="20">
    <source>
        <dbReference type="SAM" id="MobiDB-lite"/>
    </source>
</evidence>
<comment type="catalytic activity">
    <reaction evidence="15">
        <text>a 1,2-diacyl-sn-glycero-3-phospho-L-serine(in) = a 1,2-diacyl-sn-glycero-3-phospho-L-serine(out)</text>
        <dbReference type="Rhea" id="RHEA:38663"/>
        <dbReference type="ChEBI" id="CHEBI:57262"/>
    </reaction>
</comment>
<reference evidence="21" key="1">
    <citation type="journal article" date="2021" name="Nat. Commun.">
        <title>Genetic determinants of endophytism in the Arabidopsis root mycobiome.</title>
        <authorList>
            <person name="Mesny F."/>
            <person name="Miyauchi S."/>
            <person name="Thiergart T."/>
            <person name="Pickel B."/>
            <person name="Atanasova L."/>
            <person name="Karlsson M."/>
            <person name="Huettel B."/>
            <person name="Barry K.W."/>
            <person name="Haridas S."/>
            <person name="Chen C."/>
            <person name="Bauer D."/>
            <person name="Andreopoulos W."/>
            <person name="Pangilinan J."/>
            <person name="LaButti K."/>
            <person name="Riley R."/>
            <person name="Lipzen A."/>
            <person name="Clum A."/>
            <person name="Drula E."/>
            <person name="Henrissat B."/>
            <person name="Kohler A."/>
            <person name="Grigoriev I.V."/>
            <person name="Martin F.M."/>
            <person name="Hacquard S."/>
        </authorList>
    </citation>
    <scope>NUCLEOTIDE SEQUENCE</scope>
    <source>
        <strain evidence="21">MPI-CAGE-CH-0243</strain>
    </source>
</reference>
<dbReference type="GO" id="GO:0030659">
    <property type="term" value="C:cytoplasmic vesicle membrane"/>
    <property type="evidence" value="ECO:0007669"/>
    <property type="project" value="UniProtKB-SubCell"/>
</dbReference>
<evidence type="ECO:0000256" key="13">
    <source>
        <dbReference type="ARBA" id="ARBA00023136"/>
    </source>
</evidence>
<evidence type="ECO:0000256" key="12">
    <source>
        <dbReference type="ARBA" id="ARBA00023055"/>
    </source>
</evidence>
<evidence type="ECO:0000313" key="21">
    <source>
        <dbReference type="EMBL" id="KAH7118836.1"/>
    </source>
</evidence>
<evidence type="ECO:0000256" key="9">
    <source>
        <dbReference type="ARBA" id="ARBA00022989"/>
    </source>
</evidence>
<dbReference type="GO" id="GO:0005776">
    <property type="term" value="C:autophagosome"/>
    <property type="evidence" value="ECO:0007669"/>
    <property type="project" value="TreeGrafter"/>
</dbReference>
<dbReference type="GO" id="GO:0000422">
    <property type="term" value="P:autophagy of mitochondrion"/>
    <property type="evidence" value="ECO:0007669"/>
    <property type="project" value="TreeGrafter"/>
</dbReference>
<proteinExistence type="inferred from homology"/>
<keyword evidence="11" id="KW-0333">Golgi apparatus</keyword>
<feature type="compositionally biased region" description="Basic and acidic residues" evidence="20">
    <location>
        <begin position="159"/>
        <end position="171"/>
    </location>
</feature>
<evidence type="ECO:0000256" key="4">
    <source>
        <dbReference type="ARBA" id="ARBA00004653"/>
    </source>
</evidence>
<dbReference type="Proteomes" id="UP000700596">
    <property type="component" value="Unassembled WGS sequence"/>
</dbReference>
<evidence type="ECO:0000256" key="2">
    <source>
        <dbReference type="ARBA" id="ARBA00004477"/>
    </source>
</evidence>
<accession>A0A9P9DGL9</accession>
<evidence type="ECO:0000256" key="11">
    <source>
        <dbReference type="ARBA" id="ARBA00023034"/>
    </source>
</evidence>
<feature type="compositionally biased region" description="Polar residues" evidence="20">
    <location>
        <begin position="857"/>
        <end position="866"/>
    </location>
</feature>
<dbReference type="GO" id="GO:0034045">
    <property type="term" value="C:phagophore assembly site membrane"/>
    <property type="evidence" value="ECO:0007669"/>
    <property type="project" value="UniProtKB-SubCell"/>
</dbReference>
<evidence type="ECO:0000256" key="16">
    <source>
        <dbReference type="ARBA" id="ARBA00024615"/>
    </source>
</evidence>
<evidence type="ECO:0000256" key="18">
    <source>
        <dbReference type="ARBA" id="ARBA00024631"/>
    </source>
</evidence>
<feature type="transmembrane region" description="Helical" evidence="19">
    <location>
        <begin position="236"/>
        <end position="258"/>
    </location>
</feature>
<evidence type="ECO:0000256" key="6">
    <source>
        <dbReference type="ARBA" id="ARBA00018074"/>
    </source>
</evidence>
<dbReference type="GO" id="GO:0061709">
    <property type="term" value="P:reticulophagy"/>
    <property type="evidence" value="ECO:0007669"/>
    <property type="project" value="TreeGrafter"/>
</dbReference>
<evidence type="ECO:0000256" key="1">
    <source>
        <dbReference type="ARBA" id="ARBA00004439"/>
    </source>
</evidence>
<comment type="similarity">
    <text evidence="5 19">Belongs to the ATG9 family.</text>
</comment>
<comment type="caution">
    <text evidence="21">The sequence shown here is derived from an EMBL/GenBank/DDBJ whole genome shotgun (WGS) entry which is preliminary data.</text>
</comment>
<feature type="transmembrane region" description="Helical" evidence="19">
    <location>
        <begin position="536"/>
        <end position="557"/>
    </location>
</feature>
<evidence type="ECO:0000313" key="22">
    <source>
        <dbReference type="Proteomes" id="UP000700596"/>
    </source>
</evidence>
<dbReference type="GO" id="GO:0006869">
    <property type="term" value="P:lipid transport"/>
    <property type="evidence" value="ECO:0007669"/>
    <property type="project" value="UniProtKB-KW"/>
</dbReference>
<dbReference type="GO" id="GO:0034497">
    <property type="term" value="P:protein localization to phagophore assembly site"/>
    <property type="evidence" value="ECO:0007669"/>
    <property type="project" value="TreeGrafter"/>
</dbReference>
<dbReference type="Pfam" id="PF04109">
    <property type="entry name" value="ATG9"/>
    <property type="match status" value="1"/>
</dbReference>
<dbReference type="PANTHER" id="PTHR13038">
    <property type="entry name" value="APG9 AUTOPHAGY 9"/>
    <property type="match status" value="1"/>
</dbReference>
<feature type="transmembrane region" description="Helical" evidence="19">
    <location>
        <begin position="450"/>
        <end position="474"/>
    </location>
</feature>
<evidence type="ECO:0000256" key="19">
    <source>
        <dbReference type="RuleBase" id="RU364027"/>
    </source>
</evidence>
<feature type="compositionally biased region" description="Basic and acidic residues" evidence="20">
    <location>
        <begin position="773"/>
        <end position="782"/>
    </location>
</feature>
<evidence type="ECO:0000256" key="3">
    <source>
        <dbReference type="ARBA" id="ARBA00004511"/>
    </source>
</evidence>
<comment type="function">
    <text evidence="19">Phospholipid scramblase involved in autophagy. Cycles between the preautophagosomal structure/phagophore assembly site (PAS) and the cytoplasmic vesicle pool and supplies membrane for the growing autophagosome. Lipid scramblase activity plays a key role in preautophagosomal structure/phagophore assembly by distributing the phospholipids that arrive through ATG2 from the cytoplasmic to the luminal leaflet of the bilayer, thereby driving autophagosomal membrane expansion.</text>
</comment>
<dbReference type="EMBL" id="JAGMWT010000012">
    <property type="protein sequence ID" value="KAH7118836.1"/>
    <property type="molecule type" value="Genomic_DNA"/>
</dbReference>
<feature type="compositionally biased region" description="Polar residues" evidence="20">
    <location>
        <begin position="65"/>
        <end position="74"/>
    </location>
</feature>
<keyword evidence="9 19" id="KW-1133">Transmembrane helix</keyword>
<keyword evidence="13 19" id="KW-0472">Membrane</keyword>
<keyword evidence="8 19" id="KW-0812">Transmembrane</keyword>
<feature type="compositionally biased region" description="Polar residues" evidence="20">
    <location>
        <begin position="86"/>
        <end position="102"/>
    </location>
</feature>
<keyword evidence="22" id="KW-1185">Reference proteome</keyword>
<comment type="caution">
    <text evidence="19">Lacks conserved residue(s) required for the propagation of feature annotation.</text>
</comment>
<protein>
    <recommendedName>
        <fullName evidence="6 19">Autophagy-related protein 9</fullName>
    </recommendedName>
</protein>
<dbReference type="GO" id="GO:0000139">
    <property type="term" value="C:Golgi membrane"/>
    <property type="evidence" value="ECO:0007669"/>
    <property type="project" value="UniProtKB-SubCell"/>
</dbReference>
<keyword evidence="14" id="KW-0968">Cytoplasmic vesicle</keyword>
<dbReference type="InterPro" id="IPR007241">
    <property type="entry name" value="Autophagy-rel_prot_9"/>
</dbReference>
<keyword evidence="12 19" id="KW-0445">Lipid transport</keyword>
<keyword evidence="7 19" id="KW-0813">Transport</keyword>